<sequence>MKTCIFCKATVKSANHVCPIKGKAIRNPLKNIAKPEIATENPFVKVSLNIEKPNISNIVYKVDTPKDYYEHKEIRLESKDDDDDINIDENAYILYDVMEFLTKNQDFCEGIFSHVCGNGCIQCTINSHIEGKNYKKAQRIYNEICQIYKKNIIMISFVNCLNIFLNCLHHLNIREFSDRTCNSECISHKTFFLNIIQELVCDCDEHKKSLLSLNGFTIPINIFNSTRASIREILFENSRITVPLCPSQKYCPRNNSLIITRILKANGWILFELKYESPDSFVDLSGFEDFFIDNLRTNYYLISLVFKDNLKYYNLFRCYLGWEFKEKDLILNSVNELNAFFNIKKLKPCLIAYGTKR</sequence>
<keyword evidence="2" id="KW-1185">Reference proteome</keyword>
<dbReference type="Proteomes" id="UP000187209">
    <property type="component" value="Unassembled WGS sequence"/>
</dbReference>
<organism evidence="1 2">
    <name type="scientific">Stentor coeruleus</name>
    <dbReference type="NCBI Taxonomy" id="5963"/>
    <lineage>
        <taxon>Eukaryota</taxon>
        <taxon>Sar</taxon>
        <taxon>Alveolata</taxon>
        <taxon>Ciliophora</taxon>
        <taxon>Postciliodesmatophora</taxon>
        <taxon>Heterotrichea</taxon>
        <taxon>Heterotrichida</taxon>
        <taxon>Stentoridae</taxon>
        <taxon>Stentor</taxon>
    </lineage>
</organism>
<proteinExistence type="predicted"/>
<dbReference type="AlphaFoldDB" id="A0A1R2C2A5"/>
<evidence type="ECO:0000313" key="2">
    <source>
        <dbReference type="Proteomes" id="UP000187209"/>
    </source>
</evidence>
<gene>
    <name evidence="1" type="ORF">SteCoe_16038</name>
</gene>
<accession>A0A1R2C2A5</accession>
<comment type="caution">
    <text evidence="1">The sequence shown here is derived from an EMBL/GenBank/DDBJ whole genome shotgun (WGS) entry which is preliminary data.</text>
</comment>
<evidence type="ECO:0000313" key="1">
    <source>
        <dbReference type="EMBL" id="OMJ83117.1"/>
    </source>
</evidence>
<dbReference type="EMBL" id="MPUH01000315">
    <property type="protein sequence ID" value="OMJ83117.1"/>
    <property type="molecule type" value="Genomic_DNA"/>
</dbReference>
<reference evidence="1 2" key="1">
    <citation type="submission" date="2016-11" db="EMBL/GenBank/DDBJ databases">
        <title>The macronuclear genome of Stentor coeruleus: a giant cell with tiny introns.</title>
        <authorList>
            <person name="Slabodnick M."/>
            <person name="Ruby J.G."/>
            <person name="Reiff S.B."/>
            <person name="Swart E.C."/>
            <person name="Gosai S."/>
            <person name="Prabakaran S."/>
            <person name="Witkowska E."/>
            <person name="Larue G.E."/>
            <person name="Fisher S."/>
            <person name="Freeman R.M."/>
            <person name="Gunawardena J."/>
            <person name="Chu W."/>
            <person name="Stover N.A."/>
            <person name="Gregory B.D."/>
            <person name="Nowacki M."/>
            <person name="Derisi J."/>
            <person name="Roy S.W."/>
            <person name="Marshall W.F."/>
            <person name="Sood P."/>
        </authorList>
    </citation>
    <scope>NUCLEOTIDE SEQUENCE [LARGE SCALE GENOMIC DNA]</scope>
    <source>
        <strain evidence="1">WM001</strain>
    </source>
</reference>
<protein>
    <submittedName>
        <fullName evidence="1">Uncharacterized protein</fullName>
    </submittedName>
</protein>
<name>A0A1R2C2A5_9CILI</name>